<protein>
    <submittedName>
        <fullName evidence="3">Uncharacterized protein</fullName>
    </submittedName>
</protein>
<evidence type="ECO:0000313" key="2">
    <source>
        <dbReference type="EMBL" id="KAG0469549.1"/>
    </source>
</evidence>
<name>A0A835QLG2_VANPL</name>
<evidence type="ECO:0000313" key="5">
    <source>
        <dbReference type="Proteomes" id="UP000639772"/>
    </source>
</evidence>
<keyword evidence="4" id="KW-1185">Reference proteome</keyword>
<evidence type="ECO:0000313" key="3">
    <source>
        <dbReference type="EMBL" id="KAG0471047.1"/>
    </source>
</evidence>
<gene>
    <name evidence="3" type="ORF">HPP92_015593</name>
    <name evidence="2" type="ORF">HPP92_016249</name>
</gene>
<dbReference type="EMBL" id="JADCNL010000008">
    <property type="protein sequence ID" value="KAG0469549.1"/>
    <property type="molecule type" value="Genomic_DNA"/>
</dbReference>
<dbReference type="Proteomes" id="UP000636800">
    <property type="component" value="Unassembled WGS sequence"/>
</dbReference>
<dbReference type="EMBL" id="JADCNM010000008">
    <property type="protein sequence ID" value="KAG0471047.1"/>
    <property type="molecule type" value="Genomic_DNA"/>
</dbReference>
<proteinExistence type="predicted"/>
<organism evidence="3 5">
    <name type="scientific">Vanilla planifolia</name>
    <name type="common">Vanilla</name>
    <dbReference type="NCBI Taxonomy" id="51239"/>
    <lineage>
        <taxon>Eukaryota</taxon>
        <taxon>Viridiplantae</taxon>
        <taxon>Streptophyta</taxon>
        <taxon>Embryophyta</taxon>
        <taxon>Tracheophyta</taxon>
        <taxon>Spermatophyta</taxon>
        <taxon>Magnoliopsida</taxon>
        <taxon>Liliopsida</taxon>
        <taxon>Asparagales</taxon>
        <taxon>Orchidaceae</taxon>
        <taxon>Vanilloideae</taxon>
        <taxon>Vanilleae</taxon>
        <taxon>Vanilla</taxon>
    </lineage>
</organism>
<accession>A0A835QLG2</accession>
<evidence type="ECO:0000313" key="4">
    <source>
        <dbReference type="Proteomes" id="UP000636800"/>
    </source>
</evidence>
<feature type="chain" id="PRO_5036240315" evidence="1">
    <location>
        <begin position="27"/>
        <end position="81"/>
    </location>
</feature>
<sequence>MSTKKLMVLFIISTIMFLACMEKTQAITCYCWCLRDQCLGNNKGKGPWFNKYSCGRACDRYCRENGYPGMPGSGDRYCGLP</sequence>
<feature type="signal peptide" evidence="1">
    <location>
        <begin position="1"/>
        <end position="26"/>
    </location>
</feature>
<dbReference type="PROSITE" id="PS51257">
    <property type="entry name" value="PROKAR_LIPOPROTEIN"/>
    <property type="match status" value="1"/>
</dbReference>
<evidence type="ECO:0000256" key="1">
    <source>
        <dbReference type="SAM" id="SignalP"/>
    </source>
</evidence>
<keyword evidence="1" id="KW-0732">Signal</keyword>
<dbReference type="Proteomes" id="UP000639772">
    <property type="component" value="Unassembled WGS sequence"/>
</dbReference>
<dbReference type="AlphaFoldDB" id="A0A835QLG2"/>
<reference evidence="4 5" key="1">
    <citation type="journal article" date="2020" name="Nat. Food">
        <title>A phased Vanilla planifolia genome enables genetic improvement of flavour and production.</title>
        <authorList>
            <person name="Hasing T."/>
            <person name="Tang H."/>
            <person name="Brym M."/>
            <person name="Khazi F."/>
            <person name="Huang T."/>
            <person name="Chambers A.H."/>
        </authorList>
    </citation>
    <scope>NUCLEOTIDE SEQUENCE [LARGE SCALE GENOMIC DNA]</scope>
    <source>
        <tissue evidence="3">Leaf</tissue>
    </source>
</reference>
<comment type="caution">
    <text evidence="3">The sequence shown here is derived from an EMBL/GenBank/DDBJ whole genome shotgun (WGS) entry which is preliminary data.</text>
</comment>